<accession>A0ABR6XFA5</accession>
<proteinExistence type="inferred from homology"/>
<dbReference type="Gene3D" id="3.60.21.10">
    <property type="match status" value="1"/>
</dbReference>
<feature type="domain" description="Capsule synthesis protein CapA" evidence="3">
    <location>
        <begin position="35"/>
        <end position="271"/>
    </location>
</feature>
<dbReference type="Pfam" id="PF09587">
    <property type="entry name" value="PGA_cap"/>
    <property type="match status" value="1"/>
</dbReference>
<organism evidence="4 5">
    <name type="scientific">Undibacterium aquatile</name>
    <dbReference type="NCBI Taxonomy" id="1537398"/>
    <lineage>
        <taxon>Bacteria</taxon>
        <taxon>Pseudomonadati</taxon>
        <taxon>Pseudomonadota</taxon>
        <taxon>Betaproteobacteria</taxon>
        <taxon>Burkholderiales</taxon>
        <taxon>Oxalobacteraceae</taxon>
        <taxon>Undibacterium</taxon>
    </lineage>
</organism>
<sequence length="342" mass="37573">MIFHLSTVKKILAASLTLTVLLQKAHANEKNNSVSILFAGDIVLDGIPGKMIAEGKDPLAPFSDIFKTTNIRVANLECVVATSGRAADKNFTFRAAPKTLATLRRHFDAVSIANNHSGDFGREAFAEMLNHLNQYQVKYFGGGRHLHEAHTPLLIEKNGLKIALLGYNEFMPRSFEATASEAGVAWSEDEQVVADIRKARTESGADLVIPFMHWGWENDKHSTARQQQLAHLMIDAGADAVIGGHPHVIQETEQYKGKPIIYSLGNFVIDELDNEPQTRGWITRLELNKSGVKAWDTRLAKINPDGVPIPAPEATTPCWQQGDAGIKLCSNAKTDFISTTKP</sequence>
<dbReference type="CDD" id="cd07381">
    <property type="entry name" value="MPP_CapA"/>
    <property type="match status" value="1"/>
</dbReference>
<dbReference type="PANTHER" id="PTHR33393:SF13">
    <property type="entry name" value="PGA BIOSYNTHESIS PROTEIN CAPA"/>
    <property type="match status" value="1"/>
</dbReference>
<dbReference type="PANTHER" id="PTHR33393">
    <property type="entry name" value="POLYGLUTAMINE SYNTHESIS ACCESSORY PROTEIN RV0574C-RELATED"/>
    <property type="match status" value="1"/>
</dbReference>
<feature type="chain" id="PRO_5046541022" evidence="2">
    <location>
        <begin position="28"/>
        <end position="342"/>
    </location>
</feature>
<keyword evidence="2" id="KW-0732">Signal</keyword>
<dbReference type="InterPro" id="IPR029052">
    <property type="entry name" value="Metallo-depent_PP-like"/>
</dbReference>
<dbReference type="SMART" id="SM00854">
    <property type="entry name" value="PGA_cap"/>
    <property type="match status" value="1"/>
</dbReference>
<reference evidence="4 5" key="1">
    <citation type="submission" date="2020-08" db="EMBL/GenBank/DDBJ databases">
        <title>Novel species isolated from subtropical streams in China.</title>
        <authorList>
            <person name="Lu H."/>
        </authorList>
    </citation>
    <scope>NUCLEOTIDE SEQUENCE [LARGE SCALE GENOMIC DNA]</scope>
    <source>
        <strain evidence="4 5">CCTCC AB 2015119</strain>
    </source>
</reference>
<feature type="signal peptide" evidence="2">
    <location>
        <begin position="1"/>
        <end position="27"/>
    </location>
</feature>
<keyword evidence="5" id="KW-1185">Reference proteome</keyword>
<dbReference type="InterPro" id="IPR019079">
    <property type="entry name" value="Capsule_synth_CapA"/>
</dbReference>
<dbReference type="EMBL" id="JACOFT010000002">
    <property type="protein sequence ID" value="MBC3811437.1"/>
    <property type="molecule type" value="Genomic_DNA"/>
</dbReference>
<evidence type="ECO:0000256" key="2">
    <source>
        <dbReference type="SAM" id="SignalP"/>
    </source>
</evidence>
<comment type="similarity">
    <text evidence="1">Belongs to the CapA family.</text>
</comment>
<dbReference type="Proteomes" id="UP000637632">
    <property type="component" value="Unassembled WGS sequence"/>
</dbReference>
<evidence type="ECO:0000259" key="3">
    <source>
        <dbReference type="SMART" id="SM00854"/>
    </source>
</evidence>
<dbReference type="SUPFAM" id="SSF56300">
    <property type="entry name" value="Metallo-dependent phosphatases"/>
    <property type="match status" value="1"/>
</dbReference>
<comment type="caution">
    <text evidence="4">The sequence shown here is derived from an EMBL/GenBank/DDBJ whole genome shotgun (WGS) entry which is preliminary data.</text>
</comment>
<gene>
    <name evidence="4" type="ORF">H8K26_08310</name>
</gene>
<protein>
    <submittedName>
        <fullName evidence="4">CapA family protein</fullName>
    </submittedName>
</protein>
<name>A0ABR6XFA5_9BURK</name>
<evidence type="ECO:0000256" key="1">
    <source>
        <dbReference type="ARBA" id="ARBA00005662"/>
    </source>
</evidence>
<dbReference type="InterPro" id="IPR052169">
    <property type="entry name" value="CW_Biosynth-Accessory"/>
</dbReference>
<evidence type="ECO:0000313" key="4">
    <source>
        <dbReference type="EMBL" id="MBC3811437.1"/>
    </source>
</evidence>
<dbReference type="RefSeq" id="WP_190478692.1">
    <property type="nucleotide sequence ID" value="NZ_JACOFT010000002.1"/>
</dbReference>
<evidence type="ECO:0000313" key="5">
    <source>
        <dbReference type="Proteomes" id="UP000637632"/>
    </source>
</evidence>